<protein>
    <submittedName>
        <fullName evidence="2">Tfp pilus assembly protein PilN</fullName>
    </submittedName>
</protein>
<dbReference type="PATRIC" id="fig|45067.4.peg.378"/>
<dbReference type="AlphaFoldDB" id="A0A0W0VXG9"/>
<keyword evidence="3" id="KW-1185">Reference proteome</keyword>
<feature type="coiled-coil region" evidence="1">
    <location>
        <begin position="17"/>
        <end position="44"/>
    </location>
</feature>
<proteinExistence type="predicted"/>
<comment type="caution">
    <text evidence="2">The sequence shown here is derived from an EMBL/GenBank/DDBJ whole genome shotgun (WGS) entry which is preliminary data.</text>
</comment>
<evidence type="ECO:0000313" key="2">
    <source>
        <dbReference type="EMBL" id="KTD24796.1"/>
    </source>
</evidence>
<dbReference type="eggNOG" id="COG3166">
    <property type="taxonomic scope" value="Bacteria"/>
</dbReference>
<keyword evidence="1" id="KW-0175">Coiled coil</keyword>
<gene>
    <name evidence="2" type="primary">pilN</name>
    <name evidence="2" type="ORF">Llan_0358</name>
</gene>
<dbReference type="Proteomes" id="UP000054869">
    <property type="component" value="Unassembled WGS sequence"/>
</dbReference>
<dbReference type="Pfam" id="PF05137">
    <property type="entry name" value="PilN"/>
    <property type="match status" value="1"/>
</dbReference>
<name>A0A0W0VXG9_9GAMM</name>
<dbReference type="STRING" id="45067.Llan_0358"/>
<evidence type="ECO:0000256" key="1">
    <source>
        <dbReference type="SAM" id="Coils"/>
    </source>
</evidence>
<dbReference type="PANTHER" id="PTHR40278">
    <property type="entry name" value="DNA UTILIZATION PROTEIN HOFN"/>
    <property type="match status" value="1"/>
</dbReference>
<dbReference type="InterPro" id="IPR007813">
    <property type="entry name" value="PilN"/>
</dbReference>
<dbReference type="PANTHER" id="PTHR40278:SF1">
    <property type="entry name" value="DNA UTILIZATION PROTEIN HOFN"/>
    <property type="match status" value="1"/>
</dbReference>
<sequence length="155" mass="18163">MAIVVVMALASRMNHLTKSQLQRNERLNNEIKQYDQQISEIRKINKVTTVLLARLRRISHLYNNPILSLHLFNEIYKILPANVRLTKIEKSKNKVSLSGYVKSHHDIGLMMHAIGENKWFLNAKLAEIKMPHIEIREVNKFKLSIELRTRYSYAS</sequence>
<reference evidence="2 3" key="1">
    <citation type="submission" date="2015-11" db="EMBL/GenBank/DDBJ databases">
        <title>Genomic analysis of 38 Legionella species identifies large and diverse effector repertoires.</title>
        <authorList>
            <person name="Burstein D."/>
            <person name="Amaro F."/>
            <person name="Zusman T."/>
            <person name="Lifshitz Z."/>
            <person name="Cohen O."/>
            <person name="Gilbert J.A."/>
            <person name="Pupko T."/>
            <person name="Shuman H.A."/>
            <person name="Segal G."/>
        </authorList>
    </citation>
    <scope>NUCLEOTIDE SEQUENCE [LARGE SCALE GENOMIC DNA]</scope>
    <source>
        <strain evidence="2 3">ATCC 49751</strain>
    </source>
</reference>
<dbReference type="EMBL" id="LNYI01000008">
    <property type="protein sequence ID" value="KTD24796.1"/>
    <property type="molecule type" value="Genomic_DNA"/>
</dbReference>
<accession>A0A0W0VXG9</accession>
<organism evidence="2 3">
    <name type="scientific">Legionella lansingensis</name>
    <dbReference type="NCBI Taxonomy" id="45067"/>
    <lineage>
        <taxon>Bacteria</taxon>
        <taxon>Pseudomonadati</taxon>
        <taxon>Pseudomonadota</taxon>
        <taxon>Gammaproteobacteria</taxon>
        <taxon>Legionellales</taxon>
        <taxon>Legionellaceae</taxon>
        <taxon>Legionella</taxon>
    </lineage>
</organism>
<evidence type="ECO:0000313" key="3">
    <source>
        <dbReference type="Proteomes" id="UP000054869"/>
    </source>
</evidence>
<dbReference type="InterPro" id="IPR052534">
    <property type="entry name" value="Extracell_DNA_Util/SecSys_Comp"/>
</dbReference>